<dbReference type="RefSeq" id="WP_129866192.1">
    <property type="nucleotide sequence ID" value="NZ_RYUN01000012.1"/>
</dbReference>
<name>A0A4Q5A6M9_9BIFI</name>
<protein>
    <submittedName>
        <fullName evidence="1">Nucleoside-diphosphate-sugar epimerase</fullName>
    </submittedName>
</protein>
<proteinExistence type="predicted"/>
<organism evidence="1 2">
    <name type="scientific">Bifidobacterium pseudolongum subsp. pseudolongum</name>
    <dbReference type="NCBI Taxonomy" id="31954"/>
    <lineage>
        <taxon>Bacteria</taxon>
        <taxon>Bacillati</taxon>
        <taxon>Actinomycetota</taxon>
        <taxon>Actinomycetes</taxon>
        <taxon>Bifidobacteriales</taxon>
        <taxon>Bifidobacteriaceae</taxon>
        <taxon>Bifidobacterium</taxon>
    </lineage>
</organism>
<evidence type="ECO:0000313" key="2">
    <source>
        <dbReference type="Proteomes" id="UP000294221"/>
    </source>
</evidence>
<dbReference type="AlphaFoldDB" id="A0A4Q5A6M9"/>
<gene>
    <name evidence="1" type="ORF">PG2054B_1538</name>
</gene>
<reference evidence="1 2" key="1">
    <citation type="submission" date="2018-12" db="EMBL/GenBank/DDBJ databases">
        <title>Unveiling genomic diversity among members of the Bifidobacterium pseudolongum species, a widely distributed gut commensal of the animal kingdom.</title>
        <authorList>
            <person name="Lugli G.A."/>
            <person name="Duranti S."/>
            <person name="Albert K."/>
            <person name="Mancabelli L."/>
            <person name="Napoli S."/>
            <person name="Viappiani A."/>
            <person name="Anzalone R."/>
            <person name="Longhi G."/>
            <person name="Milani C."/>
            <person name="Turroni F."/>
            <person name="Alessandri G."/>
            <person name="Sela D.A."/>
            <person name="Van Sinderen D."/>
            <person name="Ventura M."/>
        </authorList>
    </citation>
    <scope>NUCLEOTIDE SEQUENCE [LARGE SCALE GENOMIC DNA]</scope>
    <source>
        <strain evidence="1 2">2054B</strain>
    </source>
</reference>
<sequence length="214" mass="25020">MDKAGMMLFDSNMNHPLNQLSWNDQKYIIAVTMRQFREFPLCGGGYNEERLRFYDGVLGSLIRMRDEIRRRQNEWGMQEIPEYEAFVSKWAFQGDIYRVIGEAYVYEDGDDEPHMEMPEIKWHGMIASWSSSYDFTTGFNHIHPDAKYTIIHANTGDSVGIDANKLGDYVSGYNPHTVGENEVIFPMKKEFVVKVYEEITPNEFKNLMESEVRQ</sequence>
<accession>A0A4Q5A6M9</accession>
<comment type="caution">
    <text evidence="1">The sequence shown here is derived from an EMBL/GenBank/DDBJ whole genome shotgun (WGS) entry which is preliminary data.</text>
</comment>
<dbReference type="Proteomes" id="UP000294221">
    <property type="component" value="Unassembled WGS sequence"/>
</dbReference>
<dbReference type="EMBL" id="RYUN01000012">
    <property type="protein sequence ID" value="RYQ19170.1"/>
    <property type="molecule type" value="Genomic_DNA"/>
</dbReference>
<evidence type="ECO:0000313" key="1">
    <source>
        <dbReference type="EMBL" id="RYQ19170.1"/>
    </source>
</evidence>